<accession>A0A2V2YYY5</accession>
<dbReference type="InterPro" id="IPR051631">
    <property type="entry name" value="Ankyrin-KH/SAM_domain"/>
</dbReference>
<reference evidence="4 5" key="1">
    <citation type="submission" date="2018-05" db="EMBL/GenBank/DDBJ databases">
        <title>Genomic Encyclopedia of Type Strains, Phase III (KMG-III): the genomes of soil and plant-associated and newly described type strains.</title>
        <authorList>
            <person name="Whitman W."/>
        </authorList>
    </citation>
    <scope>NUCLEOTIDE SEQUENCE [LARGE SCALE GENOMIC DNA]</scope>
    <source>
        <strain evidence="4 5">CECT 5696</strain>
    </source>
</reference>
<dbReference type="Gene3D" id="1.25.40.20">
    <property type="entry name" value="Ankyrin repeat-containing domain"/>
    <property type="match status" value="1"/>
</dbReference>
<dbReference type="Proteomes" id="UP000246635">
    <property type="component" value="Unassembled WGS sequence"/>
</dbReference>
<evidence type="ECO:0000256" key="2">
    <source>
        <dbReference type="ARBA" id="ARBA00023043"/>
    </source>
</evidence>
<gene>
    <name evidence="4" type="ORF">DFQ01_10557</name>
</gene>
<dbReference type="EMBL" id="QGTQ01000005">
    <property type="protein sequence ID" value="PWW05074.1"/>
    <property type="molecule type" value="Genomic_DNA"/>
</dbReference>
<protein>
    <submittedName>
        <fullName evidence="4">Ankyrin repeat protein</fullName>
    </submittedName>
</protein>
<sequence>MRALKENDTDTYPPGSVIPFQLLNSAFESEQLDKVMYIIDNYTIDHYNDKDDPVIVNAARRGNKTLFEKLIKLGADINAMNHVKSSAVKSALYSRNYEGIRALLELGFEMKSYSGGAALRSAAWDGEFAMVRLFVDYGADVNFSGKDQVFPYCPTPIQMAASGNHFEIVKYLVEHGADVTIKDKYGGRAFLEAKQLKNQEMMAYIKQFEPAIWHEADKRAAELKKMGLPSDIVKWLGTESRRIDLPDNGSVEYIEFETIFDVKEIHWQDRVFLDFTKEVEGFDSTGFIIWIPDQKCLGSLDVEHDELVTFEGVKWQKFIKKLPIIIEHVLDGAPIDEL</sequence>
<dbReference type="Pfam" id="PF12796">
    <property type="entry name" value="Ank_2"/>
    <property type="match status" value="1"/>
</dbReference>
<dbReference type="RefSeq" id="WP_425452376.1">
    <property type="nucleotide sequence ID" value="NZ_CP054613.1"/>
</dbReference>
<proteinExistence type="predicted"/>
<dbReference type="AlphaFoldDB" id="A0A2V2YYY5"/>
<organism evidence="4 5">
    <name type="scientific">Paenibacillus cellulosilyticus</name>
    <dbReference type="NCBI Taxonomy" id="375489"/>
    <lineage>
        <taxon>Bacteria</taxon>
        <taxon>Bacillati</taxon>
        <taxon>Bacillota</taxon>
        <taxon>Bacilli</taxon>
        <taxon>Bacillales</taxon>
        <taxon>Paenibacillaceae</taxon>
        <taxon>Paenibacillus</taxon>
    </lineage>
</organism>
<feature type="repeat" description="ANK" evidence="3">
    <location>
        <begin position="155"/>
        <end position="184"/>
    </location>
</feature>
<evidence type="ECO:0000313" key="4">
    <source>
        <dbReference type="EMBL" id="PWW05074.1"/>
    </source>
</evidence>
<dbReference type="SMART" id="SM00248">
    <property type="entry name" value="ANK"/>
    <property type="match status" value="4"/>
</dbReference>
<name>A0A2V2YYY5_9BACL</name>
<dbReference type="PANTHER" id="PTHR23206">
    <property type="entry name" value="MASK PROTEIN"/>
    <property type="match status" value="1"/>
</dbReference>
<dbReference type="GO" id="GO:0005737">
    <property type="term" value="C:cytoplasm"/>
    <property type="evidence" value="ECO:0007669"/>
    <property type="project" value="TreeGrafter"/>
</dbReference>
<feature type="repeat" description="ANK" evidence="3">
    <location>
        <begin position="114"/>
        <end position="146"/>
    </location>
</feature>
<dbReference type="PROSITE" id="PS50297">
    <property type="entry name" value="ANK_REP_REGION"/>
    <property type="match status" value="2"/>
</dbReference>
<evidence type="ECO:0000256" key="3">
    <source>
        <dbReference type="PROSITE-ProRule" id="PRU00023"/>
    </source>
</evidence>
<keyword evidence="2 3" id="KW-0040">ANK repeat</keyword>
<dbReference type="InterPro" id="IPR036770">
    <property type="entry name" value="Ankyrin_rpt-contain_sf"/>
</dbReference>
<evidence type="ECO:0000256" key="1">
    <source>
        <dbReference type="ARBA" id="ARBA00022737"/>
    </source>
</evidence>
<dbReference type="InterPro" id="IPR002110">
    <property type="entry name" value="Ankyrin_rpt"/>
</dbReference>
<dbReference type="PROSITE" id="PS50088">
    <property type="entry name" value="ANK_REPEAT"/>
    <property type="match status" value="2"/>
</dbReference>
<dbReference type="PANTHER" id="PTHR23206:SF7">
    <property type="entry name" value="PROTEIN KINASE DOMAIN-CONTAINING PROTEIN"/>
    <property type="match status" value="1"/>
</dbReference>
<comment type="caution">
    <text evidence="4">The sequence shown here is derived from an EMBL/GenBank/DDBJ whole genome shotgun (WGS) entry which is preliminary data.</text>
</comment>
<keyword evidence="5" id="KW-1185">Reference proteome</keyword>
<keyword evidence="1" id="KW-0677">Repeat</keyword>
<dbReference type="SUPFAM" id="SSF48403">
    <property type="entry name" value="Ankyrin repeat"/>
    <property type="match status" value="1"/>
</dbReference>
<evidence type="ECO:0000313" key="5">
    <source>
        <dbReference type="Proteomes" id="UP000246635"/>
    </source>
</evidence>